<dbReference type="InterPro" id="IPR036390">
    <property type="entry name" value="WH_DNA-bd_sf"/>
</dbReference>
<keyword evidence="7" id="KW-1185">Reference proteome</keyword>
<comment type="caution">
    <text evidence="6">The sequence shown here is derived from an EMBL/GenBank/DDBJ whole genome shotgun (WGS) entry which is preliminary data.</text>
</comment>
<reference evidence="6" key="1">
    <citation type="journal article" date="2014" name="Int. J. Syst. Evol. Microbiol.">
        <title>Complete genome sequence of Corynebacterium casei LMG S-19264T (=DSM 44701T), isolated from a smear-ripened cheese.</title>
        <authorList>
            <consortium name="US DOE Joint Genome Institute (JGI-PGF)"/>
            <person name="Walter F."/>
            <person name="Albersmeier A."/>
            <person name="Kalinowski J."/>
            <person name="Ruckert C."/>
        </authorList>
    </citation>
    <scope>NUCLEOTIDE SEQUENCE</scope>
    <source>
        <strain evidence="6">JCM 30078</strain>
    </source>
</reference>
<dbReference type="InterPro" id="IPR000847">
    <property type="entry name" value="LysR_HTH_N"/>
</dbReference>
<feature type="domain" description="HTH lysR-type" evidence="5">
    <location>
        <begin position="1"/>
        <end position="58"/>
    </location>
</feature>
<dbReference type="PROSITE" id="PS50931">
    <property type="entry name" value="HTH_LYSR"/>
    <property type="match status" value="1"/>
</dbReference>
<dbReference type="Pfam" id="PF03466">
    <property type="entry name" value="LysR_substrate"/>
    <property type="match status" value="1"/>
</dbReference>
<organism evidence="6 7">
    <name type="scientific">Pseudomonas matsuisoli</name>
    <dbReference type="NCBI Taxonomy" id="1515666"/>
    <lineage>
        <taxon>Bacteria</taxon>
        <taxon>Pseudomonadati</taxon>
        <taxon>Pseudomonadota</taxon>
        <taxon>Gammaproteobacteria</taxon>
        <taxon>Pseudomonadales</taxon>
        <taxon>Pseudomonadaceae</taxon>
        <taxon>Pseudomonas</taxon>
    </lineage>
</organism>
<dbReference type="AlphaFoldDB" id="A0A917V1K0"/>
<dbReference type="Proteomes" id="UP000635983">
    <property type="component" value="Unassembled WGS sequence"/>
</dbReference>
<evidence type="ECO:0000259" key="5">
    <source>
        <dbReference type="PROSITE" id="PS50931"/>
    </source>
</evidence>
<dbReference type="SUPFAM" id="SSF46785">
    <property type="entry name" value="Winged helix' DNA-binding domain"/>
    <property type="match status" value="1"/>
</dbReference>
<evidence type="ECO:0000256" key="1">
    <source>
        <dbReference type="ARBA" id="ARBA00009437"/>
    </source>
</evidence>
<dbReference type="Gene3D" id="3.40.190.290">
    <property type="match status" value="1"/>
</dbReference>
<dbReference type="PRINTS" id="PR00039">
    <property type="entry name" value="HTHLYSR"/>
</dbReference>
<dbReference type="EMBL" id="BMPO01000011">
    <property type="protein sequence ID" value="GGK09021.1"/>
    <property type="molecule type" value="Genomic_DNA"/>
</dbReference>
<comment type="similarity">
    <text evidence="1">Belongs to the LysR transcriptional regulatory family.</text>
</comment>
<keyword evidence="4" id="KW-0804">Transcription</keyword>
<gene>
    <name evidence="6" type="ORF">GCM10009304_38940</name>
</gene>
<dbReference type="InterPro" id="IPR005119">
    <property type="entry name" value="LysR_subst-bd"/>
</dbReference>
<dbReference type="InterPro" id="IPR036388">
    <property type="entry name" value="WH-like_DNA-bd_sf"/>
</dbReference>
<keyword evidence="2" id="KW-0805">Transcription regulation</keyword>
<sequence length="300" mass="33072">MNLNYFAAFRAVMLAGTVSGAAHILGRSQPAVSRLLDKLEHELGVQLFERRKGLVTPTKNAHNLMAEVERAYLSMDSLRHSAMRLAKGQDPHVTVASMPALGIDFMPYVIAEFNRLEPDVKVTLSVQNSGRVEEYATAQQIDFGFVEMPYQTAGLRVDTFSTAPYVVAVPLAHPYAQRAALSLEDLAKTDFISYSNFAPARQLLDHVARSSGIEARYVYETNISVSALSMVKRGLGVAIIDPFTAMLHPLDQVKLVALTPAVPFRVSLLQPETRPGTPVTKVLLEVMWRLKDDVLRGLPV</sequence>
<evidence type="ECO:0000313" key="6">
    <source>
        <dbReference type="EMBL" id="GGK09021.1"/>
    </source>
</evidence>
<dbReference type="Pfam" id="PF00126">
    <property type="entry name" value="HTH_1"/>
    <property type="match status" value="1"/>
</dbReference>
<evidence type="ECO:0000256" key="3">
    <source>
        <dbReference type="ARBA" id="ARBA00023125"/>
    </source>
</evidence>
<dbReference type="PANTHER" id="PTHR30427:SF1">
    <property type="entry name" value="TRANSCRIPTIONAL ACTIVATOR PROTEIN LYSR"/>
    <property type="match status" value="1"/>
</dbReference>
<dbReference type="RefSeq" id="WP_188985773.1">
    <property type="nucleotide sequence ID" value="NZ_BMPO01000011.1"/>
</dbReference>
<dbReference type="SUPFAM" id="SSF53850">
    <property type="entry name" value="Periplasmic binding protein-like II"/>
    <property type="match status" value="1"/>
</dbReference>
<evidence type="ECO:0000313" key="7">
    <source>
        <dbReference type="Proteomes" id="UP000635983"/>
    </source>
</evidence>
<dbReference type="PANTHER" id="PTHR30427">
    <property type="entry name" value="TRANSCRIPTIONAL ACTIVATOR PROTEIN LYSR"/>
    <property type="match status" value="1"/>
</dbReference>
<reference evidence="6" key="2">
    <citation type="submission" date="2020-09" db="EMBL/GenBank/DDBJ databases">
        <authorList>
            <person name="Sun Q."/>
            <person name="Ohkuma M."/>
        </authorList>
    </citation>
    <scope>NUCLEOTIDE SEQUENCE</scope>
    <source>
        <strain evidence="6">JCM 30078</strain>
    </source>
</reference>
<evidence type="ECO:0000256" key="4">
    <source>
        <dbReference type="ARBA" id="ARBA00023163"/>
    </source>
</evidence>
<dbReference type="GO" id="GO:0003700">
    <property type="term" value="F:DNA-binding transcription factor activity"/>
    <property type="evidence" value="ECO:0007669"/>
    <property type="project" value="InterPro"/>
</dbReference>
<name>A0A917V1K0_9PSED</name>
<dbReference type="Gene3D" id="1.10.10.10">
    <property type="entry name" value="Winged helix-like DNA-binding domain superfamily/Winged helix DNA-binding domain"/>
    <property type="match status" value="1"/>
</dbReference>
<accession>A0A917V1K0</accession>
<keyword evidence="3" id="KW-0238">DNA-binding</keyword>
<proteinExistence type="inferred from homology"/>
<dbReference type="GO" id="GO:0043565">
    <property type="term" value="F:sequence-specific DNA binding"/>
    <property type="evidence" value="ECO:0007669"/>
    <property type="project" value="TreeGrafter"/>
</dbReference>
<evidence type="ECO:0000256" key="2">
    <source>
        <dbReference type="ARBA" id="ARBA00023015"/>
    </source>
</evidence>
<protein>
    <submittedName>
        <fullName evidence="6">Transcriptional regulator</fullName>
    </submittedName>
</protein>
<dbReference type="GO" id="GO:0010628">
    <property type="term" value="P:positive regulation of gene expression"/>
    <property type="evidence" value="ECO:0007669"/>
    <property type="project" value="TreeGrafter"/>
</dbReference>